<dbReference type="PROSITE" id="PS50110">
    <property type="entry name" value="RESPONSE_REGULATORY"/>
    <property type="match status" value="1"/>
</dbReference>
<feature type="domain" description="Response regulatory" evidence="7">
    <location>
        <begin position="112"/>
        <end position="229"/>
    </location>
</feature>
<evidence type="ECO:0000313" key="8">
    <source>
        <dbReference type="EMBL" id="RCS29824.1"/>
    </source>
</evidence>
<dbReference type="OrthoDB" id="176203at2"/>
<dbReference type="PRINTS" id="PR00344">
    <property type="entry name" value="BCTRLSENSOR"/>
</dbReference>
<dbReference type="CDD" id="cd17546">
    <property type="entry name" value="REC_hyHK_CKI1_RcsC-like"/>
    <property type="match status" value="1"/>
</dbReference>
<organism evidence="8 9">
    <name type="scientific">Rhodanobacter denitrificans</name>
    <dbReference type="NCBI Taxonomy" id="666685"/>
    <lineage>
        <taxon>Bacteria</taxon>
        <taxon>Pseudomonadati</taxon>
        <taxon>Pseudomonadota</taxon>
        <taxon>Gammaproteobacteria</taxon>
        <taxon>Lysobacterales</taxon>
        <taxon>Rhodanobacteraceae</taxon>
        <taxon>Rhodanobacter</taxon>
    </lineage>
</organism>
<reference evidence="8 9" key="1">
    <citation type="submission" date="2018-05" db="EMBL/GenBank/DDBJ databases">
        <title>Draft genome sequence of Rhodanobacter denitrificans Yn1 isolated from gold copper mine.</title>
        <authorList>
            <person name="Yang N."/>
            <person name="Mazhar H.S."/>
            <person name="Rensing C."/>
        </authorList>
    </citation>
    <scope>NUCLEOTIDE SEQUENCE [LARGE SCALE GENOMIC DNA]</scope>
    <source>
        <strain evidence="8 9">Yn1</strain>
    </source>
</reference>
<comment type="caution">
    <text evidence="8">The sequence shown here is derived from an EMBL/GenBank/DDBJ whole genome shotgun (WGS) entry which is preliminary data.</text>
</comment>
<evidence type="ECO:0000259" key="7">
    <source>
        <dbReference type="PROSITE" id="PS50110"/>
    </source>
</evidence>
<dbReference type="GO" id="GO:0005886">
    <property type="term" value="C:plasma membrane"/>
    <property type="evidence" value="ECO:0007669"/>
    <property type="project" value="TreeGrafter"/>
</dbReference>
<keyword evidence="5" id="KW-0597">Phosphoprotein</keyword>
<dbReference type="InterPro" id="IPR036890">
    <property type="entry name" value="HATPase_C_sf"/>
</dbReference>
<keyword evidence="4" id="KW-0418">Kinase</keyword>
<dbReference type="PANTHER" id="PTHR43047:SF72">
    <property type="entry name" value="OSMOSENSING HISTIDINE PROTEIN KINASE SLN1"/>
    <property type="match status" value="1"/>
</dbReference>
<dbReference type="SMART" id="SM00448">
    <property type="entry name" value="REC"/>
    <property type="match status" value="1"/>
</dbReference>
<dbReference type="EMBL" id="QFWQ01000006">
    <property type="protein sequence ID" value="RCS29824.1"/>
    <property type="molecule type" value="Genomic_DNA"/>
</dbReference>
<feature type="non-terminal residue" evidence="8">
    <location>
        <position position="1"/>
    </location>
</feature>
<name>A0A368KD41_9GAMM</name>
<dbReference type="InterPro" id="IPR005467">
    <property type="entry name" value="His_kinase_dom"/>
</dbReference>
<dbReference type="SMART" id="SM00387">
    <property type="entry name" value="HATPase_c"/>
    <property type="match status" value="1"/>
</dbReference>
<protein>
    <recommendedName>
        <fullName evidence="2">histidine kinase</fullName>
        <ecNumber evidence="2">2.7.13.3</ecNumber>
    </recommendedName>
</protein>
<dbReference type="Gene3D" id="3.40.50.2300">
    <property type="match status" value="1"/>
</dbReference>
<dbReference type="InterPro" id="IPR004358">
    <property type="entry name" value="Sig_transdc_His_kin-like_C"/>
</dbReference>
<dbReference type="SUPFAM" id="SSF52172">
    <property type="entry name" value="CheY-like"/>
    <property type="match status" value="1"/>
</dbReference>
<dbReference type="InterPro" id="IPR011006">
    <property type="entry name" value="CheY-like_superfamily"/>
</dbReference>
<sequence length="238" mass="25090">SNALKFTEHGKVTLRAQRTEEGLLLSVSDTGPGIPEASQARLFQRFEQAEGPQRRVGSGLGLAICRELVEMMGGSIELESRLAHGSTFRVRLPLAVPASSTPVAWAPGRPCHLLLVEDDTIVATVIRGLLEREGHTVVHVVNGLAALAELAHADVDAVLLDLDLPGVDGFQVARLIRQRERAGQHLPIVAVTARSGSGDEAKARAAGMDGFLRKPVSGERLADALACAAAAPATRTPA</sequence>
<dbReference type="CDD" id="cd16922">
    <property type="entry name" value="HATPase_EvgS-ArcB-TorS-like"/>
    <property type="match status" value="1"/>
</dbReference>
<evidence type="ECO:0000256" key="1">
    <source>
        <dbReference type="ARBA" id="ARBA00000085"/>
    </source>
</evidence>
<evidence type="ECO:0000313" key="9">
    <source>
        <dbReference type="Proteomes" id="UP000252387"/>
    </source>
</evidence>
<dbReference type="InterPro" id="IPR003594">
    <property type="entry name" value="HATPase_dom"/>
</dbReference>
<dbReference type="Pfam" id="PF02518">
    <property type="entry name" value="HATPase_c"/>
    <property type="match status" value="1"/>
</dbReference>
<feature type="modified residue" description="4-aspartylphosphate" evidence="5">
    <location>
        <position position="161"/>
    </location>
</feature>
<gene>
    <name evidence="8" type="ORF">DEO45_11820</name>
</gene>
<accession>A0A368KD41</accession>
<dbReference type="InterPro" id="IPR001789">
    <property type="entry name" value="Sig_transdc_resp-reg_receiver"/>
</dbReference>
<evidence type="ECO:0000256" key="3">
    <source>
        <dbReference type="ARBA" id="ARBA00022679"/>
    </source>
</evidence>
<proteinExistence type="predicted"/>
<evidence type="ECO:0000256" key="4">
    <source>
        <dbReference type="ARBA" id="ARBA00022777"/>
    </source>
</evidence>
<evidence type="ECO:0000256" key="2">
    <source>
        <dbReference type="ARBA" id="ARBA00012438"/>
    </source>
</evidence>
<keyword evidence="9" id="KW-1185">Reference proteome</keyword>
<evidence type="ECO:0000256" key="5">
    <source>
        <dbReference type="PROSITE-ProRule" id="PRU00169"/>
    </source>
</evidence>
<dbReference type="GO" id="GO:0009927">
    <property type="term" value="F:histidine phosphotransfer kinase activity"/>
    <property type="evidence" value="ECO:0007669"/>
    <property type="project" value="TreeGrafter"/>
</dbReference>
<dbReference type="Pfam" id="PF00072">
    <property type="entry name" value="Response_reg"/>
    <property type="match status" value="1"/>
</dbReference>
<dbReference type="AlphaFoldDB" id="A0A368KD41"/>
<comment type="catalytic activity">
    <reaction evidence="1">
        <text>ATP + protein L-histidine = ADP + protein N-phospho-L-histidine.</text>
        <dbReference type="EC" id="2.7.13.3"/>
    </reaction>
</comment>
<dbReference type="PROSITE" id="PS50109">
    <property type="entry name" value="HIS_KIN"/>
    <property type="match status" value="1"/>
</dbReference>
<dbReference type="EC" id="2.7.13.3" evidence="2"/>
<dbReference type="Gene3D" id="3.30.565.10">
    <property type="entry name" value="Histidine kinase-like ATPase, C-terminal domain"/>
    <property type="match status" value="1"/>
</dbReference>
<dbReference type="PANTHER" id="PTHR43047">
    <property type="entry name" value="TWO-COMPONENT HISTIDINE PROTEIN KINASE"/>
    <property type="match status" value="1"/>
</dbReference>
<feature type="domain" description="Histidine kinase" evidence="6">
    <location>
        <begin position="1"/>
        <end position="96"/>
    </location>
</feature>
<dbReference type="SUPFAM" id="SSF55874">
    <property type="entry name" value="ATPase domain of HSP90 chaperone/DNA topoisomerase II/histidine kinase"/>
    <property type="match status" value="1"/>
</dbReference>
<dbReference type="GO" id="GO:0000155">
    <property type="term" value="F:phosphorelay sensor kinase activity"/>
    <property type="evidence" value="ECO:0007669"/>
    <property type="project" value="TreeGrafter"/>
</dbReference>
<dbReference type="RefSeq" id="WP_114343786.1">
    <property type="nucleotide sequence ID" value="NZ_QFWQ01000006.1"/>
</dbReference>
<dbReference type="Proteomes" id="UP000252387">
    <property type="component" value="Unassembled WGS sequence"/>
</dbReference>
<evidence type="ECO:0000259" key="6">
    <source>
        <dbReference type="PROSITE" id="PS50109"/>
    </source>
</evidence>
<keyword evidence="3" id="KW-0808">Transferase</keyword>